<dbReference type="SMART" id="SM01004">
    <property type="entry name" value="ALAD"/>
    <property type="match status" value="1"/>
</dbReference>
<accession>A0A2J7RM73</accession>
<dbReference type="EC" id="4.2.1.24" evidence="9"/>
<evidence type="ECO:0000313" key="11">
    <source>
        <dbReference type="EMBL" id="PNF41909.1"/>
    </source>
</evidence>
<evidence type="ECO:0000256" key="2">
    <source>
        <dbReference type="ARBA" id="ARBA00008055"/>
    </source>
</evidence>
<keyword evidence="12" id="KW-1185">Reference proteome</keyword>
<dbReference type="Gene3D" id="3.20.20.70">
    <property type="entry name" value="Aldolase class I"/>
    <property type="match status" value="2"/>
</dbReference>
<keyword evidence="5 9" id="KW-0627">Porphyrin biosynthesis</keyword>
<evidence type="ECO:0000256" key="5">
    <source>
        <dbReference type="ARBA" id="ARBA00023244"/>
    </source>
</evidence>
<comment type="caution">
    <text evidence="11">The sequence shown here is derived from an EMBL/GenBank/DDBJ whole genome shotgun (WGS) entry which is preliminary data.</text>
</comment>
<dbReference type="FunCoup" id="A0A2J7RM73">
    <property type="interactions" value="873"/>
</dbReference>
<evidence type="ECO:0000256" key="8">
    <source>
        <dbReference type="ARBA" id="ARBA00047651"/>
    </source>
</evidence>
<dbReference type="STRING" id="105785.A0A2J7RM73"/>
<dbReference type="PRINTS" id="PR00144">
    <property type="entry name" value="DALDHYDRTASE"/>
</dbReference>
<dbReference type="PANTHER" id="PTHR11458">
    <property type="entry name" value="DELTA-AMINOLEVULINIC ACID DEHYDRATASE"/>
    <property type="match status" value="1"/>
</dbReference>
<evidence type="ECO:0000256" key="10">
    <source>
        <dbReference type="RuleBase" id="RU004161"/>
    </source>
</evidence>
<evidence type="ECO:0000256" key="3">
    <source>
        <dbReference type="ARBA" id="ARBA00023133"/>
    </source>
</evidence>
<dbReference type="PANTHER" id="PTHR11458:SF0">
    <property type="entry name" value="DELTA-AMINOLEVULINIC ACID DEHYDRATASE"/>
    <property type="match status" value="1"/>
</dbReference>
<keyword evidence="3" id="KW-0350">Heme biosynthesis</keyword>
<dbReference type="UniPathway" id="UPA00251">
    <property type="reaction ID" value="UER00318"/>
</dbReference>
<evidence type="ECO:0000256" key="4">
    <source>
        <dbReference type="ARBA" id="ARBA00023239"/>
    </source>
</evidence>
<name>A0A2J7RM73_9NEOP</name>
<dbReference type="InterPro" id="IPR030656">
    <property type="entry name" value="ALAD_AS"/>
</dbReference>
<organism evidence="11 12">
    <name type="scientific">Cryptotermes secundus</name>
    <dbReference type="NCBI Taxonomy" id="105785"/>
    <lineage>
        <taxon>Eukaryota</taxon>
        <taxon>Metazoa</taxon>
        <taxon>Ecdysozoa</taxon>
        <taxon>Arthropoda</taxon>
        <taxon>Hexapoda</taxon>
        <taxon>Insecta</taxon>
        <taxon>Pterygota</taxon>
        <taxon>Neoptera</taxon>
        <taxon>Polyneoptera</taxon>
        <taxon>Dictyoptera</taxon>
        <taxon>Blattodea</taxon>
        <taxon>Blattoidea</taxon>
        <taxon>Termitoidae</taxon>
        <taxon>Kalotermitidae</taxon>
        <taxon>Cryptotermitinae</taxon>
        <taxon>Cryptotermes</taxon>
    </lineage>
</organism>
<dbReference type="InterPro" id="IPR013785">
    <property type="entry name" value="Aldolase_TIM"/>
</dbReference>
<dbReference type="Pfam" id="PF00490">
    <property type="entry name" value="ALAD"/>
    <property type="match status" value="1"/>
</dbReference>
<comment type="subunit">
    <text evidence="7">Homooctamer; active form. Homohexamer; low activity form.</text>
</comment>
<dbReference type="InParanoid" id="A0A2J7RM73"/>
<evidence type="ECO:0000256" key="7">
    <source>
        <dbReference type="ARBA" id="ARBA00025861"/>
    </source>
</evidence>
<comment type="catalytic activity">
    <reaction evidence="8 9">
        <text>2 5-aminolevulinate = porphobilinogen + 2 H2O + H(+)</text>
        <dbReference type="Rhea" id="RHEA:24064"/>
        <dbReference type="ChEBI" id="CHEBI:15377"/>
        <dbReference type="ChEBI" id="CHEBI:15378"/>
        <dbReference type="ChEBI" id="CHEBI:58126"/>
        <dbReference type="ChEBI" id="CHEBI:356416"/>
        <dbReference type="EC" id="4.2.1.24"/>
    </reaction>
</comment>
<evidence type="ECO:0000256" key="9">
    <source>
        <dbReference type="RuleBase" id="RU000515"/>
    </source>
</evidence>
<evidence type="ECO:0000256" key="1">
    <source>
        <dbReference type="ARBA" id="ARBA00004694"/>
    </source>
</evidence>
<keyword evidence="4 9" id="KW-0456">Lyase</keyword>
<sequence>MLGISWVAAELAAPQGLSSMSKNNEKPVDVKSMPGVVQYGVSNIEECLRPIVNKGLKLVLLFGVEHGILKIGLIHEDGCGGGGGGGSGGGSGGSSGGGDPCIPLPAAKEILDSISSMSPCIVMKDNVVRCQQMSLSPECWMKMIAQEIAVVGSIYRLSLSIQEINVDVDSPGNRQVIASVLSEYFLNDDDHAGISDIKGKHKSTINSDPSHYLAQALNNFLLNIQLKFSTTKEIESIIKSLKPIKRKELDEKGSYADSPRNPVIQVIPKLRRCFPDLIIMCDVCLCAYTNHGHCGIMSSDGVIDNEASIERIAQVALAYAQAGAHIVAPSDMMDGRIGAIKRSLIDYGLGNRVSVLSYAAKFASGFYGPFRDVTKSAPVFSDRKCYQLPPGSKGLATRAVLRDVTEGCDMLMVKPGLAYLDIVKQTKDAHPEYPLFVYQVSGEYAMLYHAAKAGAIDLRGVLEEVLLSMRRAGKFIANIKKIHMF</sequence>
<comment type="pathway">
    <text evidence="1">Porphyrin-containing compound metabolism; protoporphyrin-IX biosynthesis; coproporphyrinogen-III from 5-aminolevulinate: step 1/4.</text>
</comment>
<dbReference type="SUPFAM" id="SSF51569">
    <property type="entry name" value="Aldolase"/>
    <property type="match status" value="1"/>
</dbReference>
<evidence type="ECO:0000256" key="6">
    <source>
        <dbReference type="ARBA" id="ARBA00025628"/>
    </source>
</evidence>
<dbReference type="OrthoDB" id="1530at2759"/>
<dbReference type="EMBL" id="NEVH01002577">
    <property type="protein sequence ID" value="PNF41909.1"/>
    <property type="molecule type" value="Genomic_DNA"/>
</dbReference>
<proteinExistence type="inferred from homology"/>
<dbReference type="GO" id="GO:0008270">
    <property type="term" value="F:zinc ion binding"/>
    <property type="evidence" value="ECO:0007669"/>
    <property type="project" value="TreeGrafter"/>
</dbReference>
<reference evidence="11 12" key="1">
    <citation type="submission" date="2017-12" db="EMBL/GenBank/DDBJ databases">
        <title>Hemimetabolous genomes reveal molecular basis of termite eusociality.</title>
        <authorList>
            <person name="Harrison M.C."/>
            <person name="Jongepier E."/>
            <person name="Robertson H.M."/>
            <person name="Arning N."/>
            <person name="Bitard-Feildel T."/>
            <person name="Chao H."/>
            <person name="Childers C.P."/>
            <person name="Dinh H."/>
            <person name="Doddapaneni H."/>
            <person name="Dugan S."/>
            <person name="Gowin J."/>
            <person name="Greiner C."/>
            <person name="Han Y."/>
            <person name="Hu H."/>
            <person name="Hughes D.S.T."/>
            <person name="Huylmans A.-K."/>
            <person name="Kemena C."/>
            <person name="Kremer L.P.M."/>
            <person name="Lee S.L."/>
            <person name="Lopez-Ezquerra A."/>
            <person name="Mallet L."/>
            <person name="Monroy-Kuhn J.M."/>
            <person name="Moser A."/>
            <person name="Murali S.C."/>
            <person name="Muzny D.M."/>
            <person name="Otani S."/>
            <person name="Piulachs M.-D."/>
            <person name="Poelchau M."/>
            <person name="Qu J."/>
            <person name="Schaub F."/>
            <person name="Wada-Katsumata A."/>
            <person name="Worley K.C."/>
            <person name="Xie Q."/>
            <person name="Ylla G."/>
            <person name="Poulsen M."/>
            <person name="Gibbs R.A."/>
            <person name="Schal C."/>
            <person name="Richards S."/>
            <person name="Belles X."/>
            <person name="Korb J."/>
            <person name="Bornberg-Bauer E."/>
        </authorList>
    </citation>
    <scope>NUCLEOTIDE SEQUENCE [LARGE SCALE GENOMIC DNA]</scope>
    <source>
        <tissue evidence="11">Whole body</tissue>
    </source>
</reference>
<dbReference type="GO" id="GO:0004655">
    <property type="term" value="F:porphobilinogen synthase activity"/>
    <property type="evidence" value="ECO:0007669"/>
    <property type="project" value="UniProtKB-EC"/>
</dbReference>
<comment type="similarity">
    <text evidence="2 10">Belongs to the ALAD family.</text>
</comment>
<comment type="function">
    <text evidence="6">Catalyzes an early step in the biosynthesis of tetrapyrroles. Binds two molecules of 5-aminolevulinate per subunit, each at a distinct site, and catalyzes their condensation to form porphobilinogen.</text>
</comment>
<dbReference type="PROSITE" id="PS00169">
    <property type="entry name" value="D_ALA_DEHYDRATASE"/>
    <property type="match status" value="1"/>
</dbReference>
<dbReference type="GO" id="GO:0005829">
    <property type="term" value="C:cytosol"/>
    <property type="evidence" value="ECO:0007669"/>
    <property type="project" value="TreeGrafter"/>
</dbReference>
<dbReference type="AlphaFoldDB" id="A0A2J7RM73"/>
<dbReference type="GO" id="GO:0006782">
    <property type="term" value="P:protoporphyrinogen IX biosynthetic process"/>
    <property type="evidence" value="ECO:0007669"/>
    <property type="project" value="UniProtKB-UniPathway"/>
</dbReference>
<gene>
    <name evidence="11" type="primary">Alad</name>
    <name evidence="11" type="ORF">B7P43_G15537</name>
</gene>
<dbReference type="Proteomes" id="UP000235965">
    <property type="component" value="Unassembled WGS sequence"/>
</dbReference>
<protein>
    <recommendedName>
        <fullName evidence="9">Delta-aminolevulinic acid dehydratase</fullName>
        <ecNumber evidence="9">4.2.1.24</ecNumber>
    </recommendedName>
</protein>
<evidence type="ECO:0000313" key="12">
    <source>
        <dbReference type="Proteomes" id="UP000235965"/>
    </source>
</evidence>
<dbReference type="InterPro" id="IPR001731">
    <property type="entry name" value="ALAD"/>
</dbReference>